<dbReference type="Proteomes" id="UP000046090">
    <property type="component" value="Unassembled WGS sequence"/>
</dbReference>
<accession>A0A0K2XXF6</accession>
<dbReference type="RefSeq" id="WP_015107337.1">
    <property type="nucleotide sequence ID" value="NZ_AP026684.1"/>
</dbReference>
<dbReference type="GeneID" id="76197656"/>
<name>A0A0K2XXF6_HELHE</name>
<sequence>MTFKAPHLEVFFTPEFLELYSKGEPYGVGNPTPLFEVCAPLKSWRFLGRAKQHVELILEDRTALLVCKWWFCPKEHHIHFCPQSPLTLVGEFDPYDKELKCLELKF</sequence>
<proteinExistence type="predicted"/>
<dbReference type="AlphaFoldDB" id="A0A0K2XXF6"/>
<evidence type="ECO:0000313" key="1">
    <source>
        <dbReference type="EMBL" id="CRI35185.1"/>
    </source>
</evidence>
<dbReference type="InterPro" id="IPR041122">
    <property type="entry name" value="RecJ_OB"/>
</dbReference>
<evidence type="ECO:0000313" key="2">
    <source>
        <dbReference type="Proteomes" id="UP000046090"/>
    </source>
</evidence>
<dbReference type="EMBL" id="CDMK01000003">
    <property type="protein sequence ID" value="CRI35185.1"/>
    <property type="molecule type" value="Genomic_DNA"/>
</dbReference>
<organism evidence="1 2">
    <name type="scientific">Helicobacter heilmannii</name>
    <dbReference type="NCBI Taxonomy" id="35817"/>
    <lineage>
        <taxon>Bacteria</taxon>
        <taxon>Pseudomonadati</taxon>
        <taxon>Campylobacterota</taxon>
        <taxon>Epsilonproteobacteria</taxon>
        <taxon>Campylobacterales</taxon>
        <taxon>Helicobacteraceae</taxon>
        <taxon>Helicobacter</taxon>
    </lineage>
</organism>
<dbReference type="Gene3D" id="2.40.50.460">
    <property type="match status" value="1"/>
</dbReference>
<dbReference type="OrthoDB" id="9809852at2"/>
<keyword evidence="2" id="KW-1185">Reference proteome</keyword>
<gene>
    <name evidence="1" type="ORF">HHE01_01830</name>
</gene>
<protein>
    <submittedName>
        <fullName evidence="1">Uncharacterized protein</fullName>
    </submittedName>
</protein>
<dbReference type="Pfam" id="PF17768">
    <property type="entry name" value="RecJ_OB"/>
    <property type="match status" value="1"/>
</dbReference>
<reference evidence="2" key="1">
    <citation type="submission" date="2014-12" db="EMBL/GenBank/DDBJ databases">
        <authorList>
            <person name="Smet A."/>
        </authorList>
    </citation>
    <scope>NUCLEOTIDE SEQUENCE [LARGE SCALE GENOMIC DNA]</scope>
</reference>
<dbReference type="STRING" id="1216962.BN341_16120"/>